<dbReference type="Proteomes" id="UP000323324">
    <property type="component" value="Unassembled WGS sequence"/>
</dbReference>
<feature type="region of interest" description="Disordered" evidence="1">
    <location>
        <begin position="93"/>
        <end position="122"/>
    </location>
</feature>
<dbReference type="AlphaFoldDB" id="A0A8H2QG66"/>
<dbReference type="EMBL" id="VSKM01000003">
    <property type="protein sequence ID" value="TYB77517.1"/>
    <property type="molecule type" value="Genomic_DNA"/>
</dbReference>
<keyword evidence="2" id="KW-0732">Signal</keyword>
<evidence type="ECO:0000313" key="3">
    <source>
        <dbReference type="EMBL" id="TYB77517.1"/>
    </source>
</evidence>
<protein>
    <submittedName>
        <fullName evidence="3">DUF3570 domain-containing protein</fullName>
    </submittedName>
</protein>
<evidence type="ECO:0000313" key="4">
    <source>
        <dbReference type="Proteomes" id="UP000323324"/>
    </source>
</evidence>
<feature type="compositionally biased region" description="Acidic residues" evidence="1">
    <location>
        <begin position="110"/>
        <end position="120"/>
    </location>
</feature>
<evidence type="ECO:0000256" key="1">
    <source>
        <dbReference type="SAM" id="MobiDB-lite"/>
    </source>
</evidence>
<dbReference type="Pfam" id="PF12094">
    <property type="entry name" value="DUF3570"/>
    <property type="match status" value="1"/>
</dbReference>
<proteinExistence type="predicted"/>
<reference evidence="3 4" key="1">
    <citation type="submission" date="2019-08" db="EMBL/GenBank/DDBJ databases">
        <title>Genomes of Antarctic Bizionia species.</title>
        <authorList>
            <person name="Bowman J.P."/>
        </authorList>
    </citation>
    <scope>NUCLEOTIDE SEQUENCE [LARGE SCALE GENOMIC DNA]</scope>
    <source>
        <strain evidence="3 4">HFD</strain>
    </source>
</reference>
<name>A0A8H2QG66_9FLAO</name>
<comment type="caution">
    <text evidence="3">The sequence shown here is derived from an EMBL/GenBank/DDBJ whole genome shotgun (WGS) entry which is preliminary data.</text>
</comment>
<feature type="chain" id="PRO_5034587750" evidence="2">
    <location>
        <begin position="21"/>
        <end position="483"/>
    </location>
</feature>
<dbReference type="InterPro" id="IPR021953">
    <property type="entry name" value="DUF3570"/>
</dbReference>
<dbReference type="RefSeq" id="WP_148368805.1">
    <property type="nucleotide sequence ID" value="NZ_VSKM01000003.1"/>
</dbReference>
<evidence type="ECO:0000256" key="2">
    <source>
        <dbReference type="SAM" id="SignalP"/>
    </source>
</evidence>
<sequence length="483" mass="54103">MKLKKIILITVLLIFGKITAQQDSTKVYKKRVLETTEIDFLTSYYVQDGNNASVTGGIGKEHLTDFTPTIVVSIPLNADDVLTIDAGISTYTSASSSNGNPFDVTGASANDDDDDDDDDDKMAIVPKDVIGSPWVASSGASSQDTWGSVSIDYSHSSDNRNTIWNVDASFATEYDYSSIGFGGGVTQLFNEKNTSVGVSAKVYLDAWRPIYPTELKAFTDTNGNLNDGFFKGVTILDQNGIASSNWHPIDGFGLIKDKSRNSYSASFSFSQIVSKNAQLSLFIDMVKQQGWLANPLQRVYFGDVPNYYIGNSASIPNYSSPNNKDVFQLADDIERLPDSRFKIPMGVRFNYFINENIALRTYYRYYFDDWGITAHTANLEVPIKLYDKFTLYPSLRYYNQTQADYFAPFEQNVSTSTYYTSDYDLSKFSAIQYGFGISYTDIFTKLHISRFGLKNIDLKYANYKRNTGLKANIISFGMKFILK</sequence>
<accession>A0A8H2QG66</accession>
<keyword evidence="4" id="KW-1185">Reference proteome</keyword>
<gene>
    <name evidence="3" type="ORF">ES676_04285</name>
</gene>
<feature type="signal peptide" evidence="2">
    <location>
        <begin position="1"/>
        <end position="20"/>
    </location>
</feature>
<organism evidence="3 4">
    <name type="scientific">Bizionia saleffrena</name>
    <dbReference type="NCBI Taxonomy" id="291189"/>
    <lineage>
        <taxon>Bacteria</taxon>
        <taxon>Pseudomonadati</taxon>
        <taxon>Bacteroidota</taxon>
        <taxon>Flavobacteriia</taxon>
        <taxon>Flavobacteriales</taxon>
        <taxon>Flavobacteriaceae</taxon>
        <taxon>Bizionia</taxon>
    </lineage>
</organism>